<protein>
    <recommendedName>
        <fullName evidence="3">DUF5626 domain-containing protein</fullName>
    </recommendedName>
</protein>
<name>A0ABV1BYI6_9FIRM</name>
<dbReference type="EMBL" id="JBBMER010000010">
    <property type="protein sequence ID" value="MEQ2380555.1"/>
    <property type="molecule type" value="Genomic_DNA"/>
</dbReference>
<dbReference type="Proteomes" id="UP001442364">
    <property type="component" value="Unassembled WGS sequence"/>
</dbReference>
<evidence type="ECO:0008006" key="3">
    <source>
        <dbReference type="Google" id="ProtNLM"/>
    </source>
</evidence>
<organism evidence="1 2">
    <name type="scientific">[Lactobacillus] rogosae</name>
    <dbReference type="NCBI Taxonomy" id="706562"/>
    <lineage>
        <taxon>Bacteria</taxon>
        <taxon>Bacillati</taxon>
        <taxon>Bacillota</taxon>
        <taxon>Clostridia</taxon>
        <taxon>Lachnospirales</taxon>
        <taxon>Lachnospiraceae</taxon>
        <taxon>Lachnospira</taxon>
    </lineage>
</organism>
<accession>A0ABV1BYI6</accession>
<comment type="caution">
    <text evidence="1">The sequence shown here is derived from an EMBL/GenBank/DDBJ whole genome shotgun (WGS) entry which is preliminary data.</text>
</comment>
<evidence type="ECO:0000313" key="2">
    <source>
        <dbReference type="Proteomes" id="UP001442364"/>
    </source>
</evidence>
<proteinExistence type="predicted"/>
<evidence type="ECO:0000313" key="1">
    <source>
        <dbReference type="EMBL" id="MEQ2380555.1"/>
    </source>
</evidence>
<dbReference type="RefSeq" id="WP_055176797.1">
    <property type="nucleotide sequence ID" value="NZ_DAWCMB010000114.1"/>
</dbReference>
<reference evidence="1 2" key="1">
    <citation type="submission" date="2024-03" db="EMBL/GenBank/DDBJ databases">
        <title>Human intestinal bacterial collection.</title>
        <authorList>
            <person name="Pauvert C."/>
            <person name="Hitch T.C.A."/>
            <person name="Clavel T."/>
        </authorList>
    </citation>
    <scope>NUCLEOTIDE SEQUENCE [LARGE SCALE GENOMIC DNA]</scope>
    <source>
        <strain evidence="1 2">CLA-AA-H255</strain>
    </source>
</reference>
<sequence length="154" mass="18029">MKRLEKIFITNILLAILICTMPINEAKADDVLYVSSYSEDDMQMMREYSAKSVMYLTLTDIDTNELTADVIVSILYDYADGYWVEMNNVYLSIECYEGYLVFVDENQEIYQDYGVRYCTISNSDGLNIKYKIKAYADCYGETSVDYEIIDRYYD</sequence>
<gene>
    <name evidence="1" type="ORF">WMO14_11875</name>
</gene>
<keyword evidence="2" id="KW-1185">Reference proteome</keyword>